<proteinExistence type="predicted"/>
<feature type="transmembrane region" description="Helical" evidence="1">
    <location>
        <begin position="39"/>
        <end position="57"/>
    </location>
</feature>
<evidence type="ECO:0008006" key="4">
    <source>
        <dbReference type="Google" id="ProtNLM"/>
    </source>
</evidence>
<feature type="transmembrane region" description="Helical" evidence="1">
    <location>
        <begin position="12"/>
        <end position="33"/>
    </location>
</feature>
<dbReference type="EMBL" id="CP131062">
    <property type="protein sequence ID" value="WNY28358.1"/>
    <property type="molecule type" value="Genomic_DNA"/>
</dbReference>
<keyword evidence="1" id="KW-0472">Membrane</keyword>
<keyword evidence="3" id="KW-1185">Reference proteome</keyword>
<dbReference type="AlphaFoldDB" id="A0AA97A7T9"/>
<protein>
    <recommendedName>
        <fullName evidence="4">CvpA family protein</fullName>
    </recommendedName>
</protein>
<dbReference type="GeneID" id="85196993"/>
<reference evidence="2 3" key="1">
    <citation type="submission" date="2023-07" db="EMBL/GenBank/DDBJ databases">
        <title>Closed genome sequence of Methanimicrococcus sp. Es2.</title>
        <authorList>
            <person name="Protasov E."/>
            <person name="Platt K."/>
            <person name="Reeh H."/>
            <person name="Poehlein A."/>
            <person name="Daniel R."/>
            <person name="Brune A."/>
        </authorList>
    </citation>
    <scope>NUCLEOTIDE SEQUENCE [LARGE SCALE GENOMIC DNA]</scope>
    <source>
        <strain evidence="2 3">Es2</strain>
    </source>
</reference>
<dbReference type="RefSeq" id="WP_316559900.1">
    <property type="nucleotide sequence ID" value="NZ_CP131062.1"/>
</dbReference>
<dbReference type="Proteomes" id="UP001302662">
    <property type="component" value="Chromosome"/>
</dbReference>
<sequence>MKKMDSKTRAIVSLILTVIFAAIDFYFTLPALNIRSTDLYFFLITIVIAYFAIYMLLSMQNMNVKRTVDENGRVIFTTETTDDDYSNVEKDPYLAKKAVSKQKAPIYIVGLLFAILVVGTVVSSPIFYADSYTKLIDIEPGNFEEDIDELSFDQIPWLDRASAQRLGDRKMGELADMVSQFEVATDYTQINYNGRPVRVTPLLYGDFFKWLNNVGEGLPGYITVDMVTQEAQVVRMGEGNGIKYSQSELFFRNIDRYIRVNYPTYMFERPVMEIDEDGHPYWICPKVIKRIGLFGGADIEGIVIVDAVTGEHAYYAPGDIPGWVDNVYRAELLIQQYDYYGAYGGGFLNSIFGQRGVTMTTDGYNYLAMNDDVYMYTGITSVGGDESNVGFVWINQRTKESKYYQIAGAHEYSAMDSAEGALQHLNYRATFPLLLNIHGEPTYFMAMKDYSNLVKQYAMVNVQQYTVVGTGETLKQCEDDYISKLGSSGITVPSEETKVSGTVEDIRIAVISGNSQYYLKLSGDPTYYAMSAGFDPRAVLINVGDRVELSYLDTETQIKVVQSFEWLT</sequence>
<dbReference type="KEGG" id="mees:MmiEs2_05430"/>
<keyword evidence="1" id="KW-1133">Transmembrane helix</keyword>
<name>A0AA97A7T9_9EURY</name>
<evidence type="ECO:0000313" key="3">
    <source>
        <dbReference type="Proteomes" id="UP001302662"/>
    </source>
</evidence>
<accession>A0AA97A7T9</accession>
<evidence type="ECO:0000256" key="1">
    <source>
        <dbReference type="SAM" id="Phobius"/>
    </source>
</evidence>
<organism evidence="2 3">
    <name type="scientific">Methanimicrococcus stummii</name>
    <dbReference type="NCBI Taxonomy" id="3028294"/>
    <lineage>
        <taxon>Archaea</taxon>
        <taxon>Methanobacteriati</taxon>
        <taxon>Methanobacteriota</taxon>
        <taxon>Stenosarchaea group</taxon>
        <taxon>Methanomicrobia</taxon>
        <taxon>Methanosarcinales</taxon>
        <taxon>Methanosarcinaceae</taxon>
        <taxon>Methanimicrococcus</taxon>
    </lineage>
</organism>
<feature type="transmembrane region" description="Helical" evidence="1">
    <location>
        <begin position="106"/>
        <end position="128"/>
    </location>
</feature>
<evidence type="ECO:0000313" key="2">
    <source>
        <dbReference type="EMBL" id="WNY28358.1"/>
    </source>
</evidence>
<keyword evidence="1" id="KW-0812">Transmembrane</keyword>
<gene>
    <name evidence="2" type="ORF">MmiEs2_05430</name>
</gene>